<feature type="non-terminal residue" evidence="1">
    <location>
        <position position="1"/>
    </location>
</feature>
<comment type="caution">
    <text evidence="1">The sequence shown here is derived from an EMBL/GenBank/DDBJ whole genome shotgun (WGS) entry which is preliminary data.</text>
</comment>
<protein>
    <submittedName>
        <fullName evidence="1">Uncharacterized protein</fullName>
    </submittedName>
</protein>
<dbReference type="Gene3D" id="1.10.530.10">
    <property type="match status" value="1"/>
</dbReference>
<sequence>RSTEAAIRLLKDNYNLTLAWDRVYKINGAKVTNSDRWLWAFWSYNRSPKSVSHYYKKFRGNPKPFAANVDNNESANYVSKIFAIREVLKEYVVNSQPAPSNAKASKTLKAKKISPADKEYAQYKKTWYSQDLPQRLESLQQIKRMYLSEGVVSKKSKAPVIPPTVTKELWYIKEVLAEIGYRPDSDKIVKSPDRDDRDL</sequence>
<organism evidence="1 2">
    <name type="scientific">Candidatus Magnetobacterium bavaricum</name>
    <dbReference type="NCBI Taxonomy" id="29290"/>
    <lineage>
        <taxon>Bacteria</taxon>
        <taxon>Pseudomonadati</taxon>
        <taxon>Nitrospirota</taxon>
        <taxon>Thermodesulfovibrionia</taxon>
        <taxon>Thermodesulfovibrionales</taxon>
        <taxon>Candidatus Magnetobacteriaceae</taxon>
        <taxon>Candidatus Magnetobacterium</taxon>
    </lineage>
</organism>
<evidence type="ECO:0000313" key="1">
    <source>
        <dbReference type="EMBL" id="KJU85230.1"/>
    </source>
</evidence>
<name>A0A0F3GTD0_9BACT</name>
<evidence type="ECO:0000313" key="2">
    <source>
        <dbReference type="Proteomes" id="UP000033423"/>
    </source>
</evidence>
<accession>A0A0F3GTD0</accession>
<dbReference type="Proteomes" id="UP000033423">
    <property type="component" value="Unassembled WGS sequence"/>
</dbReference>
<reference evidence="1 2" key="1">
    <citation type="submission" date="2015-02" db="EMBL/GenBank/DDBJ databases">
        <title>Single-cell genomics of uncultivated deep-branching MTB reveals a conserved set of magnetosome genes.</title>
        <authorList>
            <person name="Kolinko S."/>
            <person name="Richter M."/>
            <person name="Glockner F.O."/>
            <person name="Brachmann A."/>
            <person name="Schuler D."/>
        </authorList>
    </citation>
    <scope>NUCLEOTIDE SEQUENCE [LARGE SCALE GENOMIC DNA]</scope>
    <source>
        <strain evidence="1">TM-1</strain>
    </source>
</reference>
<keyword evidence="2" id="KW-1185">Reference proteome</keyword>
<gene>
    <name evidence="1" type="ORF">MBAV_002576</name>
</gene>
<dbReference type="AlphaFoldDB" id="A0A0F3GTD0"/>
<proteinExistence type="predicted"/>
<dbReference type="EMBL" id="LACI01001112">
    <property type="protein sequence ID" value="KJU85230.1"/>
    <property type="molecule type" value="Genomic_DNA"/>
</dbReference>